<feature type="region of interest" description="Disordered" evidence="1">
    <location>
        <begin position="1"/>
        <end position="30"/>
    </location>
</feature>
<dbReference type="AlphaFoldDB" id="A0AA35KW38"/>
<dbReference type="Proteomes" id="UP001178461">
    <property type="component" value="Chromosome 10"/>
</dbReference>
<evidence type="ECO:0000256" key="1">
    <source>
        <dbReference type="SAM" id="MobiDB-lite"/>
    </source>
</evidence>
<reference evidence="2" key="1">
    <citation type="submission" date="2022-12" db="EMBL/GenBank/DDBJ databases">
        <authorList>
            <person name="Alioto T."/>
            <person name="Alioto T."/>
            <person name="Gomez Garrido J."/>
        </authorList>
    </citation>
    <scope>NUCLEOTIDE SEQUENCE</scope>
</reference>
<evidence type="ECO:0000313" key="2">
    <source>
        <dbReference type="EMBL" id="CAI5785406.1"/>
    </source>
</evidence>
<accession>A0AA35KW38</accession>
<dbReference type="EMBL" id="OX395135">
    <property type="protein sequence ID" value="CAI5785406.1"/>
    <property type="molecule type" value="Genomic_DNA"/>
</dbReference>
<evidence type="ECO:0000313" key="3">
    <source>
        <dbReference type="Proteomes" id="UP001178461"/>
    </source>
</evidence>
<name>A0AA35KW38_9SAUR</name>
<feature type="compositionally biased region" description="Polar residues" evidence="1">
    <location>
        <begin position="18"/>
        <end position="30"/>
    </location>
</feature>
<protein>
    <submittedName>
        <fullName evidence="2">Uncharacterized protein</fullName>
    </submittedName>
</protein>
<keyword evidence="3" id="KW-1185">Reference proteome</keyword>
<gene>
    <name evidence="2" type="ORF">PODLI_1B032878</name>
</gene>
<proteinExistence type="predicted"/>
<sequence length="92" mass="10244">MALQQSISPVQRHLSQIHVGSNPASSRAGYTTMQSQQVKTIMTSTWKKAYGSVRTSLNLTFSLESWIMRENCLSNTTEQSEVAQHLSHAATF</sequence>
<organism evidence="2 3">
    <name type="scientific">Podarcis lilfordi</name>
    <name type="common">Lilford's wall lizard</name>
    <dbReference type="NCBI Taxonomy" id="74358"/>
    <lineage>
        <taxon>Eukaryota</taxon>
        <taxon>Metazoa</taxon>
        <taxon>Chordata</taxon>
        <taxon>Craniata</taxon>
        <taxon>Vertebrata</taxon>
        <taxon>Euteleostomi</taxon>
        <taxon>Lepidosauria</taxon>
        <taxon>Squamata</taxon>
        <taxon>Bifurcata</taxon>
        <taxon>Unidentata</taxon>
        <taxon>Episquamata</taxon>
        <taxon>Laterata</taxon>
        <taxon>Lacertibaenia</taxon>
        <taxon>Lacertidae</taxon>
        <taxon>Podarcis</taxon>
    </lineage>
</organism>